<feature type="region of interest" description="Disordered" evidence="1">
    <location>
        <begin position="32"/>
        <end position="69"/>
    </location>
</feature>
<proteinExistence type="predicted"/>
<evidence type="ECO:0000313" key="3">
    <source>
        <dbReference type="Proteomes" id="UP000800040"/>
    </source>
</evidence>
<feature type="region of interest" description="Disordered" evidence="1">
    <location>
        <begin position="1"/>
        <end position="20"/>
    </location>
</feature>
<evidence type="ECO:0000313" key="2">
    <source>
        <dbReference type="EMBL" id="KAF1829502.1"/>
    </source>
</evidence>
<organism evidence="2 3">
    <name type="scientific">Decorospora gaudefroyi</name>
    <dbReference type="NCBI Taxonomy" id="184978"/>
    <lineage>
        <taxon>Eukaryota</taxon>
        <taxon>Fungi</taxon>
        <taxon>Dikarya</taxon>
        <taxon>Ascomycota</taxon>
        <taxon>Pezizomycotina</taxon>
        <taxon>Dothideomycetes</taxon>
        <taxon>Pleosporomycetidae</taxon>
        <taxon>Pleosporales</taxon>
        <taxon>Pleosporineae</taxon>
        <taxon>Pleosporaceae</taxon>
        <taxon>Decorospora</taxon>
    </lineage>
</organism>
<reference evidence="2" key="1">
    <citation type="submission" date="2020-01" db="EMBL/GenBank/DDBJ databases">
        <authorList>
            <consortium name="DOE Joint Genome Institute"/>
            <person name="Haridas S."/>
            <person name="Albert R."/>
            <person name="Binder M."/>
            <person name="Bloem J."/>
            <person name="Labutti K."/>
            <person name="Salamov A."/>
            <person name="Andreopoulos B."/>
            <person name="Baker S.E."/>
            <person name="Barry K."/>
            <person name="Bills G."/>
            <person name="Bluhm B.H."/>
            <person name="Cannon C."/>
            <person name="Castanera R."/>
            <person name="Culley D.E."/>
            <person name="Daum C."/>
            <person name="Ezra D."/>
            <person name="Gonzalez J.B."/>
            <person name="Henrissat B."/>
            <person name="Kuo A."/>
            <person name="Liang C."/>
            <person name="Lipzen A."/>
            <person name="Lutzoni F."/>
            <person name="Magnuson J."/>
            <person name="Mondo S."/>
            <person name="Nolan M."/>
            <person name="Ohm R."/>
            <person name="Pangilinan J."/>
            <person name="Park H.-J."/>
            <person name="Ramirez L."/>
            <person name="Alfaro M."/>
            <person name="Sun H."/>
            <person name="Tritt A."/>
            <person name="Yoshinaga Y."/>
            <person name="Zwiers L.-H."/>
            <person name="Turgeon B.G."/>
            <person name="Goodwin S.B."/>
            <person name="Spatafora J.W."/>
            <person name="Crous P.W."/>
            <person name="Grigoriev I.V."/>
        </authorList>
    </citation>
    <scope>NUCLEOTIDE SEQUENCE</scope>
    <source>
        <strain evidence="2">P77</strain>
    </source>
</reference>
<protein>
    <submittedName>
        <fullName evidence="2">Uncharacterized protein</fullName>
    </submittedName>
</protein>
<dbReference type="EMBL" id="ML975440">
    <property type="protein sequence ID" value="KAF1829502.1"/>
    <property type="molecule type" value="Genomic_DNA"/>
</dbReference>
<dbReference type="Proteomes" id="UP000800040">
    <property type="component" value="Unassembled WGS sequence"/>
</dbReference>
<name>A0A6A5K577_9PLEO</name>
<feature type="compositionally biased region" description="Polar residues" evidence="1">
    <location>
        <begin position="58"/>
        <end position="69"/>
    </location>
</feature>
<evidence type="ECO:0000256" key="1">
    <source>
        <dbReference type="SAM" id="MobiDB-lite"/>
    </source>
</evidence>
<gene>
    <name evidence="2" type="ORF">BDW02DRAFT_573919</name>
</gene>
<sequence>MCPRPLRLARPRNARRSSPAHFLAAVSQLELRQPRKGESVGACTRGPLPQDDHEGNNDPRSPSDSTSSH</sequence>
<dbReference type="AlphaFoldDB" id="A0A6A5K577"/>
<keyword evidence="3" id="KW-1185">Reference proteome</keyword>
<accession>A0A6A5K577</accession>